<accession>A0A653DZ20</accession>
<proteinExistence type="inferred from homology"/>
<protein>
    <recommendedName>
        <fullName evidence="2">Peptidase S9 prolyl oligopeptidase catalytic domain-containing protein</fullName>
    </recommendedName>
</protein>
<name>A0A653DZ20_9PSED</name>
<dbReference type="AlphaFoldDB" id="A0A653DZ20"/>
<evidence type="ECO:0000259" key="2">
    <source>
        <dbReference type="Pfam" id="PF00326"/>
    </source>
</evidence>
<gene>
    <name evidence="3" type="ORF">PMYSY11_0024</name>
</gene>
<dbReference type="GO" id="GO:0006508">
    <property type="term" value="P:proteolysis"/>
    <property type="evidence" value="ECO:0007669"/>
    <property type="project" value="InterPro"/>
</dbReference>
<dbReference type="InterPro" id="IPR051543">
    <property type="entry name" value="Serine_Peptidase_S9A"/>
</dbReference>
<dbReference type="SUPFAM" id="SSF53474">
    <property type="entry name" value="alpha/beta-Hydrolases"/>
    <property type="match status" value="1"/>
</dbReference>
<dbReference type="EMBL" id="LR215729">
    <property type="protein sequence ID" value="VEV95071.1"/>
    <property type="molecule type" value="Genomic_DNA"/>
</dbReference>
<reference evidence="3" key="1">
    <citation type="submission" date="2019-02" db="EMBL/GenBank/DDBJ databases">
        <authorList>
            <consortium name="Genoscope - CEA"/>
            <person name="William W."/>
        </authorList>
    </citation>
    <scope>NUCLEOTIDE SEQUENCE [LARGE SCALE GENOMIC DNA]</scope>
    <source>
        <strain evidence="3">YSy11</strain>
    </source>
</reference>
<dbReference type="InterPro" id="IPR001375">
    <property type="entry name" value="Peptidase_S9_cat"/>
</dbReference>
<organism evidence="3">
    <name type="scientific">Pseudomonas marincola</name>
    <dbReference type="NCBI Taxonomy" id="437900"/>
    <lineage>
        <taxon>Bacteria</taxon>
        <taxon>Pseudomonadati</taxon>
        <taxon>Pseudomonadota</taxon>
        <taxon>Gammaproteobacteria</taxon>
        <taxon>Pseudomonadales</taxon>
        <taxon>Pseudomonadaceae</taxon>
        <taxon>Pseudomonas</taxon>
    </lineage>
</organism>
<dbReference type="InterPro" id="IPR029058">
    <property type="entry name" value="AB_hydrolase_fold"/>
</dbReference>
<dbReference type="GO" id="GO:0004252">
    <property type="term" value="F:serine-type endopeptidase activity"/>
    <property type="evidence" value="ECO:0007669"/>
    <property type="project" value="InterPro"/>
</dbReference>
<dbReference type="PANTHER" id="PTHR11757">
    <property type="entry name" value="PROTEASE FAMILY S9A OLIGOPEPTIDASE"/>
    <property type="match status" value="1"/>
</dbReference>
<feature type="domain" description="Peptidase S9 prolyl oligopeptidase catalytic" evidence="2">
    <location>
        <begin position="51"/>
        <end position="147"/>
    </location>
</feature>
<evidence type="ECO:0000256" key="1">
    <source>
        <dbReference type="ARBA" id="ARBA00005228"/>
    </source>
</evidence>
<dbReference type="PANTHER" id="PTHR11757:SF19">
    <property type="entry name" value="PROLYL ENDOPEPTIDASE-LIKE"/>
    <property type="match status" value="1"/>
</dbReference>
<evidence type="ECO:0000313" key="3">
    <source>
        <dbReference type="EMBL" id="VEV95071.1"/>
    </source>
</evidence>
<dbReference type="InterPro" id="IPR002470">
    <property type="entry name" value="Peptidase_S9A"/>
</dbReference>
<dbReference type="Pfam" id="PF00326">
    <property type="entry name" value="Peptidase_S9"/>
    <property type="match status" value="1"/>
</dbReference>
<sequence>MPMPMSASASGPPLPTALVPISLVAKREVLGQPAPLYLYGYGAYGECLDPWFSHARLSLLDRGFVFAIAHVRGGGVGEAWYRAGKLEHKQNSFSDFIACAEHLIAEGYTSSQLVISGGSAGGLLMGAVLNQRPELFAAAIAEVPLSMCSTPCSTRSCRSRLPSTTNGATRISPRYTRASKATRHMKTSAPSPTPPCWWSPATTTVGCNIGRPPSGSHACVCARPRITCCC</sequence>
<dbReference type="Gene3D" id="3.40.50.1820">
    <property type="entry name" value="alpha/beta hydrolase"/>
    <property type="match status" value="1"/>
</dbReference>
<comment type="similarity">
    <text evidence="1">Belongs to the peptidase S9A family.</text>
</comment>
<dbReference type="PRINTS" id="PR00862">
    <property type="entry name" value="PROLIGOPTASE"/>
</dbReference>